<name>A0A1L7TRG9_FUSMA</name>
<protein>
    <submittedName>
        <fullName evidence="1">Uncharacterized protein</fullName>
    </submittedName>
</protein>
<accession>A0A1L7TRG9</accession>
<dbReference type="RefSeq" id="XP_041686422.1">
    <property type="nucleotide sequence ID" value="XM_041820553.1"/>
</dbReference>
<comment type="caution">
    <text evidence="1">The sequence shown here is derived from an EMBL/GenBank/DDBJ whole genome shotgun (WGS) entry which is preliminary data.</text>
</comment>
<gene>
    <name evidence="1" type="ORF">FMAN_09936</name>
</gene>
<dbReference type="Proteomes" id="UP000184255">
    <property type="component" value="Unassembled WGS sequence"/>
</dbReference>
<evidence type="ECO:0000313" key="1">
    <source>
        <dbReference type="EMBL" id="CVL00519.1"/>
    </source>
</evidence>
<proteinExistence type="predicted"/>
<sequence length="378" mass="43482">MVSEPPDPSRYIVWFIDSRRSFISDYLEYVGNDATAKWDDCVKKAFEQLMKALKAKGLTQVSHNWLEYEADRVAWQMLFNELPVEAVGWPFTMPSKFDAPEKIAEGISPTYQKWRLDRGLRIYNASYHILHEKPGVPSLDQRKEVWGKDNNYPREAVAPITGPFQIALPLWIDVYDLVLGENNHLLNMINNEIVPPHLAVSWIDDDEACFTLVVGFSPTTCVNPGRTGVDSSIRYLWQSVVDWTIETYYGATMSLATFLRVRKAMPVADDMPYHNQRLTARAREAYAEVQDEPIYFMRGAHENRNFMAKCRDDVLEIIEKPLPEAKAELSRWVVNGGPESESDERVRAAREIWVSSTTDERTIQEALIWAWGPHHMAI</sequence>
<dbReference type="VEuPathDB" id="FungiDB:FMAN_09936"/>
<dbReference type="EMBL" id="FCQH01000011">
    <property type="protein sequence ID" value="CVL00519.1"/>
    <property type="molecule type" value="Genomic_DNA"/>
</dbReference>
<evidence type="ECO:0000313" key="2">
    <source>
        <dbReference type="Proteomes" id="UP000184255"/>
    </source>
</evidence>
<dbReference type="GeneID" id="65089193"/>
<organism evidence="1 2">
    <name type="scientific">Fusarium mangiferae</name>
    <name type="common">Mango malformation disease fungus</name>
    <dbReference type="NCBI Taxonomy" id="192010"/>
    <lineage>
        <taxon>Eukaryota</taxon>
        <taxon>Fungi</taxon>
        <taxon>Dikarya</taxon>
        <taxon>Ascomycota</taxon>
        <taxon>Pezizomycotina</taxon>
        <taxon>Sordariomycetes</taxon>
        <taxon>Hypocreomycetidae</taxon>
        <taxon>Hypocreales</taxon>
        <taxon>Nectriaceae</taxon>
        <taxon>Fusarium</taxon>
        <taxon>Fusarium fujikuroi species complex</taxon>
    </lineage>
</organism>
<keyword evidence="2" id="KW-1185">Reference proteome</keyword>
<reference evidence="2" key="1">
    <citation type="journal article" date="2016" name="Genome Biol. Evol.">
        <title>Comparative 'omics' of the Fusarium fujikuroi species complex highlights differences in genetic potential and metabolite synthesis.</title>
        <authorList>
            <person name="Niehaus E.-M."/>
            <person name="Muensterkoetter M."/>
            <person name="Proctor R.H."/>
            <person name="Brown D.W."/>
            <person name="Sharon A."/>
            <person name="Idan Y."/>
            <person name="Oren-Young L."/>
            <person name="Sieber C.M."/>
            <person name="Novak O."/>
            <person name="Pencik A."/>
            <person name="Tarkowska D."/>
            <person name="Hromadova K."/>
            <person name="Freeman S."/>
            <person name="Maymon M."/>
            <person name="Elazar M."/>
            <person name="Youssef S.A."/>
            <person name="El-Shabrawy E.S.M."/>
            <person name="Shalaby A.B.A."/>
            <person name="Houterman P."/>
            <person name="Brock N.L."/>
            <person name="Burkhardt I."/>
            <person name="Tsavkelova E.A."/>
            <person name="Dickschat J.S."/>
            <person name="Galuszka P."/>
            <person name="Gueldener U."/>
            <person name="Tudzynski B."/>
        </authorList>
    </citation>
    <scope>NUCLEOTIDE SEQUENCE [LARGE SCALE GENOMIC DNA]</scope>
    <source>
        <strain evidence="2">MRC7560</strain>
    </source>
</reference>
<dbReference type="AlphaFoldDB" id="A0A1L7TRG9"/>